<feature type="non-terminal residue" evidence="1">
    <location>
        <position position="29"/>
    </location>
</feature>
<sequence>MSYREATKTLTREIVKMWAQDSGDGWFTL</sequence>
<name>A0A0F9BKP9_9ZZZZ</name>
<proteinExistence type="predicted"/>
<accession>A0A0F9BKP9</accession>
<protein>
    <submittedName>
        <fullName evidence="1">Uncharacterized protein</fullName>
    </submittedName>
</protein>
<comment type="caution">
    <text evidence="1">The sequence shown here is derived from an EMBL/GenBank/DDBJ whole genome shotgun (WGS) entry which is preliminary data.</text>
</comment>
<dbReference type="EMBL" id="LAZR01040476">
    <property type="protein sequence ID" value="KKL14397.1"/>
    <property type="molecule type" value="Genomic_DNA"/>
</dbReference>
<gene>
    <name evidence="1" type="ORF">LCGC14_2516110</name>
</gene>
<evidence type="ECO:0000313" key="1">
    <source>
        <dbReference type="EMBL" id="KKL14397.1"/>
    </source>
</evidence>
<dbReference type="AlphaFoldDB" id="A0A0F9BKP9"/>
<reference evidence="1" key="1">
    <citation type="journal article" date="2015" name="Nature">
        <title>Complex archaea that bridge the gap between prokaryotes and eukaryotes.</title>
        <authorList>
            <person name="Spang A."/>
            <person name="Saw J.H."/>
            <person name="Jorgensen S.L."/>
            <person name="Zaremba-Niedzwiedzka K."/>
            <person name="Martijn J."/>
            <person name="Lind A.E."/>
            <person name="van Eijk R."/>
            <person name="Schleper C."/>
            <person name="Guy L."/>
            <person name="Ettema T.J."/>
        </authorList>
    </citation>
    <scope>NUCLEOTIDE SEQUENCE</scope>
</reference>
<organism evidence="1">
    <name type="scientific">marine sediment metagenome</name>
    <dbReference type="NCBI Taxonomy" id="412755"/>
    <lineage>
        <taxon>unclassified sequences</taxon>
        <taxon>metagenomes</taxon>
        <taxon>ecological metagenomes</taxon>
    </lineage>
</organism>